<evidence type="ECO:0000313" key="2">
    <source>
        <dbReference type="WBParaSite" id="PS1159_v2.g8847.t1"/>
    </source>
</evidence>
<accession>A0AC35GUE6</accession>
<evidence type="ECO:0000313" key="1">
    <source>
        <dbReference type="Proteomes" id="UP000887580"/>
    </source>
</evidence>
<name>A0AC35GUE6_9BILA</name>
<organism evidence="1 2">
    <name type="scientific">Panagrolaimus sp. PS1159</name>
    <dbReference type="NCBI Taxonomy" id="55785"/>
    <lineage>
        <taxon>Eukaryota</taxon>
        <taxon>Metazoa</taxon>
        <taxon>Ecdysozoa</taxon>
        <taxon>Nematoda</taxon>
        <taxon>Chromadorea</taxon>
        <taxon>Rhabditida</taxon>
        <taxon>Tylenchina</taxon>
        <taxon>Panagrolaimomorpha</taxon>
        <taxon>Panagrolaimoidea</taxon>
        <taxon>Panagrolaimidae</taxon>
        <taxon>Panagrolaimus</taxon>
    </lineage>
</organism>
<reference evidence="2" key="1">
    <citation type="submission" date="2022-11" db="UniProtKB">
        <authorList>
            <consortium name="WormBaseParasite"/>
        </authorList>
    </citation>
    <scope>IDENTIFICATION</scope>
</reference>
<dbReference type="WBParaSite" id="PS1159_v2.g8847.t1">
    <property type="protein sequence ID" value="PS1159_v2.g8847.t1"/>
    <property type="gene ID" value="PS1159_v2.g8847"/>
</dbReference>
<proteinExistence type="predicted"/>
<protein>
    <submittedName>
        <fullName evidence="2">Uncharacterized protein</fullName>
    </submittedName>
</protein>
<dbReference type="Proteomes" id="UP000887580">
    <property type="component" value="Unplaced"/>
</dbReference>
<sequence>MRRFSNLSAVVYKRSSPLASGSCSFSLGSTRLNFQQLPSKTSLALQYRSHSKIIASDSNKGKSTNMGEIDGANVVARSLKEQGVEYMFGVVGIPVIEIGMAAQAHGIKYIGCRNEQSAAYAAQAMGYLTGKPVVCLCVSGPGVLHTIGGLANAKVNGWPMILIGGSSDLDQDNRGAFQEYPQIDAIRPHCKHASRPTTIDAIPQHIEKAVRTALYGRPGATYVEIPGNLVTETVDESTVKSSPSIPLSRPVSIPPESLVRSAAEMIKKSQRPLVVFGKGAQWSERGPIQLQQFVTATGLPFLATPGGKGAIPDNHPLSIGPARSTALRESDLIILAGCRLNWMLHFGQPPRFADNIKIIQIDVSPEEFHQNIPTTLPLLGDVGETAQVLRKSLKGWKFDSNSKWMKTLHQKAEKNKETVEKMINDESTPLNYYAAYRAIRDYINQNDVLVVNEGANTMDIGRTMMPSILPKRRLDAGTFGTMGVGVGYALAASLYCRDYSPKTKVLCVEGDSAFGFSGMELETIIRYKLPCVIVVVNNGGIYRGLTTEDWKSVEGDPTLQYPVLSLTPECRYDEMSKAFGGRGVLCRTVDEVRKALPEAYDYVEKEQRPTLINLIIANDSERKAQEHDWLTRSKM</sequence>